<feature type="domain" description="M23ase beta-sheet core" evidence="9">
    <location>
        <begin position="382"/>
        <end position="484"/>
    </location>
</feature>
<feature type="coiled-coil region" evidence="7">
    <location>
        <begin position="103"/>
        <end position="137"/>
    </location>
</feature>
<keyword evidence="11" id="KW-1185">Reference proteome</keyword>
<proteinExistence type="predicted"/>
<dbReference type="CDD" id="cd12797">
    <property type="entry name" value="M23_peptidase"/>
    <property type="match status" value="1"/>
</dbReference>
<evidence type="ECO:0000256" key="7">
    <source>
        <dbReference type="SAM" id="Coils"/>
    </source>
</evidence>
<evidence type="ECO:0000256" key="5">
    <source>
        <dbReference type="ARBA" id="ARBA00022833"/>
    </source>
</evidence>
<protein>
    <recommendedName>
        <fullName evidence="9">M23ase beta-sheet core domain-containing protein</fullName>
    </recommendedName>
</protein>
<dbReference type="Proteomes" id="UP000281547">
    <property type="component" value="Unassembled WGS sequence"/>
</dbReference>
<comment type="caution">
    <text evidence="10">The sequence shown here is derived from an EMBL/GenBank/DDBJ whole genome shotgun (WGS) entry which is preliminary data.</text>
</comment>
<name>A0A433X7I1_9HYPH</name>
<comment type="cofactor">
    <cofactor evidence="1">
        <name>Zn(2+)</name>
        <dbReference type="ChEBI" id="CHEBI:29105"/>
    </cofactor>
</comment>
<organism evidence="10 11">
    <name type="scientific">Arsenicitalea aurantiaca</name>
    <dbReference type="NCBI Taxonomy" id="1783274"/>
    <lineage>
        <taxon>Bacteria</taxon>
        <taxon>Pseudomonadati</taxon>
        <taxon>Pseudomonadota</taxon>
        <taxon>Alphaproteobacteria</taxon>
        <taxon>Hyphomicrobiales</taxon>
        <taxon>Devosiaceae</taxon>
        <taxon>Arsenicitalea</taxon>
    </lineage>
</organism>
<evidence type="ECO:0000256" key="2">
    <source>
        <dbReference type="ARBA" id="ARBA00022670"/>
    </source>
</evidence>
<accession>A0A433X7I1</accession>
<keyword evidence="5" id="KW-0862">Zinc</keyword>
<keyword evidence="6" id="KW-0482">Metalloprotease</keyword>
<dbReference type="AlphaFoldDB" id="A0A433X7I1"/>
<dbReference type="SUPFAM" id="SSF51261">
    <property type="entry name" value="Duplicated hybrid motif"/>
    <property type="match status" value="1"/>
</dbReference>
<evidence type="ECO:0000256" key="4">
    <source>
        <dbReference type="ARBA" id="ARBA00022801"/>
    </source>
</evidence>
<dbReference type="OrthoDB" id="9809144at2"/>
<dbReference type="InterPro" id="IPR050570">
    <property type="entry name" value="Cell_wall_metabolism_enzyme"/>
</dbReference>
<keyword evidence="7" id="KW-0175">Coiled coil</keyword>
<keyword evidence="2" id="KW-0645">Protease</keyword>
<dbReference type="Pfam" id="PF01551">
    <property type="entry name" value="Peptidase_M23"/>
    <property type="match status" value="1"/>
</dbReference>
<evidence type="ECO:0000313" key="10">
    <source>
        <dbReference type="EMBL" id="RUT30012.1"/>
    </source>
</evidence>
<evidence type="ECO:0000256" key="1">
    <source>
        <dbReference type="ARBA" id="ARBA00001947"/>
    </source>
</evidence>
<evidence type="ECO:0000259" key="9">
    <source>
        <dbReference type="Pfam" id="PF01551"/>
    </source>
</evidence>
<dbReference type="GO" id="GO:0006508">
    <property type="term" value="P:proteolysis"/>
    <property type="evidence" value="ECO:0007669"/>
    <property type="project" value="UniProtKB-KW"/>
</dbReference>
<dbReference type="GO" id="GO:0004222">
    <property type="term" value="F:metalloendopeptidase activity"/>
    <property type="evidence" value="ECO:0007669"/>
    <property type="project" value="TreeGrafter"/>
</dbReference>
<reference evidence="10 11" key="1">
    <citation type="journal article" date="2016" name="Int. J. Syst. Evol. Microbiol.">
        <title>Arsenicitalea aurantiaca gen. nov., sp. nov., a new member of the family Hyphomicrobiaceae, isolated from high-arsenic sediment.</title>
        <authorList>
            <person name="Mu Y."/>
            <person name="Zhou L."/>
            <person name="Zeng X.C."/>
            <person name="Liu L."/>
            <person name="Pan Y."/>
            <person name="Chen X."/>
            <person name="Wang J."/>
            <person name="Li S."/>
            <person name="Li W.J."/>
            <person name="Wang Y."/>
        </authorList>
    </citation>
    <scope>NUCLEOTIDE SEQUENCE [LARGE SCALE GENOMIC DNA]</scope>
    <source>
        <strain evidence="10 11">42-50</strain>
    </source>
</reference>
<dbReference type="InterPro" id="IPR016047">
    <property type="entry name" value="M23ase_b-sheet_dom"/>
</dbReference>
<feature type="coiled-coil region" evidence="7">
    <location>
        <begin position="219"/>
        <end position="302"/>
    </location>
</feature>
<keyword evidence="4" id="KW-0378">Hydrolase</keyword>
<dbReference type="GO" id="GO:0046872">
    <property type="term" value="F:metal ion binding"/>
    <property type="evidence" value="ECO:0007669"/>
    <property type="project" value="UniProtKB-KW"/>
</dbReference>
<gene>
    <name evidence="10" type="ORF">EMQ25_11805</name>
</gene>
<dbReference type="RefSeq" id="WP_127188792.1">
    <property type="nucleotide sequence ID" value="NZ_RZNJ01000004.1"/>
</dbReference>
<evidence type="ECO:0000256" key="6">
    <source>
        <dbReference type="ARBA" id="ARBA00023049"/>
    </source>
</evidence>
<dbReference type="PANTHER" id="PTHR21666">
    <property type="entry name" value="PEPTIDASE-RELATED"/>
    <property type="match status" value="1"/>
</dbReference>
<dbReference type="Gene3D" id="2.70.70.10">
    <property type="entry name" value="Glucose Permease (Domain IIA)"/>
    <property type="match status" value="1"/>
</dbReference>
<keyword evidence="3" id="KW-0479">Metal-binding</keyword>
<dbReference type="PANTHER" id="PTHR21666:SF288">
    <property type="entry name" value="CELL DIVISION PROTEIN YTFB"/>
    <property type="match status" value="1"/>
</dbReference>
<dbReference type="EMBL" id="RZNJ01000004">
    <property type="protein sequence ID" value="RUT30012.1"/>
    <property type="molecule type" value="Genomic_DNA"/>
</dbReference>
<sequence>MSERTRLVGGLSLAGLLVGLAFPVLAQITPETLPEAPAPSGVADPVDADQSPEAPGADAEALPLRPGIDALPDEGSGEAPPAAADMPPINPDLDAIEANRARLSEIENSITLTTERAAELRAEIEDLQGDRARQNAALIAAGQRVKLAEIEIGDMEERLGELIASELEVRGRLDGADGSIANVLAALERISRNPPPALIVDPSDALGSARSAMLISAILPQLRAQADAVSADLAELQQIKAAALEEEQLLRANFAILEEEQLRIATLIAARRQGETRATAELEETEREAIALAETAADLQELIEGLSARITAVATAASATAAANAGAPTPSLDSDTVRLALANTARVEPAVPFSSARGHLVMPATGQNVIDYGAGDGFGGISRGLSILTPAEAQVVAPADGWVLYRGPYLNYGQIIILNTGQDYTMLLAGLAEVTVDIGQFVLMGEPVGSMGSQTIGRTVTTSAGADRPTLYIEMRRNNEPVDPTGWWASPRNLTQSG</sequence>
<evidence type="ECO:0000256" key="3">
    <source>
        <dbReference type="ARBA" id="ARBA00022723"/>
    </source>
</evidence>
<feature type="region of interest" description="Disordered" evidence="8">
    <location>
        <begin position="35"/>
        <end position="88"/>
    </location>
</feature>
<evidence type="ECO:0000256" key="8">
    <source>
        <dbReference type="SAM" id="MobiDB-lite"/>
    </source>
</evidence>
<evidence type="ECO:0000313" key="11">
    <source>
        <dbReference type="Proteomes" id="UP000281547"/>
    </source>
</evidence>
<dbReference type="InterPro" id="IPR011055">
    <property type="entry name" value="Dup_hybrid_motif"/>
</dbReference>